<keyword evidence="1" id="KW-0403">Intermediate filament</keyword>
<feature type="compositionally biased region" description="Polar residues" evidence="4">
    <location>
        <begin position="435"/>
        <end position="455"/>
    </location>
</feature>
<dbReference type="InterPro" id="IPR030634">
    <property type="entry name" value="SYNM"/>
</dbReference>
<evidence type="ECO:0000256" key="2">
    <source>
        <dbReference type="ARBA" id="ARBA00023054"/>
    </source>
</evidence>
<comment type="caution">
    <text evidence="6">The sequence shown here is derived from an EMBL/GenBank/DDBJ whole genome shotgun (WGS) entry which is preliminary data.</text>
</comment>
<dbReference type="GO" id="GO:0045104">
    <property type="term" value="P:intermediate filament cytoskeleton organization"/>
    <property type="evidence" value="ECO:0007669"/>
    <property type="project" value="InterPro"/>
</dbReference>
<feature type="compositionally biased region" description="Low complexity" evidence="4">
    <location>
        <begin position="377"/>
        <end position="386"/>
    </location>
</feature>
<feature type="coiled-coil region" evidence="3">
    <location>
        <begin position="118"/>
        <end position="152"/>
    </location>
</feature>
<dbReference type="Proteomes" id="UP001460270">
    <property type="component" value="Unassembled WGS sequence"/>
</dbReference>
<proteinExistence type="predicted"/>
<feature type="coiled-coil region" evidence="3">
    <location>
        <begin position="200"/>
        <end position="294"/>
    </location>
</feature>
<dbReference type="GO" id="GO:0031443">
    <property type="term" value="P:fast-twitch skeletal muscle fiber contraction"/>
    <property type="evidence" value="ECO:0007669"/>
    <property type="project" value="TreeGrafter"/>
</dbReference>
<evidence type="ECO:0000259" key="5">
    <source>
        <dbReference type="PROSITE" id="PS51842"/>
    </source>
</evidence>
<accession>A0AAW0PI84</accession>
<dbReference type="GO" id="GO:0017166">
    <property type="term" value="F:vinculin binding"/>
    <property type="evidence" value="ECO:0007669"/>
    <property type="project" value="TreeGrafter"/>
</dbReference>
<organism evidence="6 7">
    <name type="scientific">Mugilogobius chulae</name>
    <name type="common">yellowstripe goby</name>
    <dbReference type="NCBI Taxonomy" id="88201"/>
    <lineage>
        <taxon>Eukaryota</taxon>
        <taxon>Metazoa</taxon>
        <taxon>Chordata</taxon>
        <taxon>Craniata</taxon>
        <taxon>Vertebrata</taxon>
        <taxon>Euteleostomi</taxon>
        <taxon>Actinopterygii</taxon>
        <taxon>Neopterygii</taxon>
        <taxon>Teleostei</taxon>
        <taxon>Neoteleostei</taxon>
        <taxon>Acanthomorphata</taxon>
        <taxon>Gobiaria</taxon>
        <taxon>Gobiiformes</taxon>
        <taxon>Gobioidei</taxon>
        <taxon>Gobiidae</taxon>
        <taxon>Gobionellinae</taxon>
        <taxon>Mugilogobius</taxon>
    </lineage>
</organism>
<dbReference type="InterPro" id="IPR039008">
    <property type="entry name" value="IF_rod_dom"/>
</dbReference>
<dbReference type="AlphaFoldDB" id="A0AAW0PI84"/>
<gene>
    <name evidence="6" type="ORF">WMY93_008172</name>
</gene>
<evidence type="ECO:0000256" key="3">
    <source>
        <dbReference type="SAM" id="Coils"/>
    </source>
</evidence>
<feature type="region of interest" description="Disordered" evidence="4">
    <location>
        <begin position="653"/>
        <end position="685"/>
    </location>
</feature>
<feature type="compositionally biased region" description="Polar residues" evidence="4">
    <location>
        <begin position="468"/>
        <end position="478"/>
    </location>
</feature>
<feature type="coiled-coil region" evidence="3">
    <location>
        <begin position="15"/>
        <end position="82"/>
    </location>
</feature>
<dbReference type="GO" id="GO:0008307">
    <property type="term" value="F:structural constituent of muscle"/>
    <property type="evidence" value="ECO:0007669"/>
    <property type="project" value="InterPro"/>
</dbReference>
<dbReference type="PANTHER" id="PTHR47136:SF1">
    <property type="entry name" value="SYNEMIN"/>
    <property type="match status" value="1"/>
</dbReference>
<evidence type="ECO:0000313" key="7">
    <source>
        <dbReference type="Proteomes" id="UP001460270"/>
    </source>
</evidence>
<dbReference type="GO" id="GO:0005200">
    <property type="term" value="F:structural constituent of cytoskeleton"/>
    <property type="evidence" value="ECO:0007669"/>
    <property type="project" value="InterPro"/>
</dbReference>
<protein>
    <recommendedName>
        <fullName evidence="5">IF rod domain-containing protein</fullName>
    </recommendedName>
</protein>
<dbReference type="PANTHER" id="PTHR47136">
    <property type="entry name" value="SYNEMIN"/>
    <property type="match status" value="1"/>
</dbReference>
<dbReference type="SUPFAM" id="SSF64593">
    <property type="entry name" value="Intermediate filament protein, coiled coil region"/>
    <property type="match status" value="2"/>
</dbReference>
<dbReference type="GO" id="GO:0060053">
    <property type="term" value="C:neurofilament cytoskeleton"/>
    <property type="evidence" value="ECO:0007669"/>
    <property type="project" value="TreeGrafter"/>
</dbReference>
<dbReference type="Gene3D" id="1.20.5.1160">
    <property type="entry name" value="Vasodilator-stimulated phosphoprotein"/>
    <property type="match status" value="1"/>
</dbReference>
<dbReference type="Gene3D" id="1.20.5.170">
    <property type="match status" value="1"/>
</dbReference>
<feature type="compositionally biased region" description="Basic and acidic residues" evidence="4">
    <location>
        <begin position="326"/>
        <end position="339"/>
    </location>
</feature>
<dbReference type="GO" id="GO:0042383">
    <property type="term" value="C:sarcolemma"/>
    <property type="evidence" value="ECO:0007669"/>
    <property type="project" value="TreeGrafter"/>
</dbReference>
<reference evidence="7" key="1">
    <citation type="submission" date="2024-04" db="EMBL/GenBank/DDBJ databases">
        <title>Salinicola lusitanus LLJ914,a marine bacterium isolated from the Okinawa Trough.</title>
        <authorList>
            <person name="Li J."/>
        </authorList>
    </citation>
    <scope>NUCLEOTIDE SEQUENCE [LARGE SCALE GENOMIC DNA]</scope>
</reference>
<dbReference type="GO" id="GO:0043034">
    <property type="term" value="C:costamere"/>
    <property type="evidence" value="ECO:0007669"/>
    <property type="project" value="TreeGrafter"/>
</dbReference>
<dbReference type="EMBL" id="JBBPFD010000005">
    <property type="protein sequence ID" value="KAK7925862.1"/>
    <property type="molecule type" value="Genomic_DNA"/>
</dbReference>
<name>A0AAW0PI84_9GOBI</name>
<dbReference type="Pfam" id="PF00038">
    <property type="entry name" value="Filament"/>
    <property type="match status" value="1"/>
</dbReference>
<keyword evidence="2 3" id="KW-0175">Coiled coil</keyword>
<keyword evidence="7" id="KW-1185">Reference proteome</keyword>
<feature type="compositionally biased region" description="Polar residues" evidence="4">
    <location>
        <begin position="341"/>
        <end position="355"/>
    </location>
</feature>
<dbReference type="PROSITE" id="PS51842">
    <property type="entry name" value="IF_ROD_2"/>
    <property type="match status" value="1"/>
</dbReference>
<evidence type="ECO:0000256" key="4">
    <source>
        <dbReference type="SAM" id="MobiDB-lite"/>
    </source>
</evidence>
<evidence type="ECO:0000313" key="6">
    <source>
        <dbReference type="EMBL" id="KAK7925862.1"/>
    </source>
</evidence>
<dbReference type="GO" id="GO:0005882">
    <property type="term" value="C:intermediate filament"/>
    <property type="evidence" value="ECO:0007669"/>
    <property type="project" value="UniProtKB-KW"/>
</dbReference>
<feature type="compositionally biased region" description="Basic and acidic residues" evidence="4">
    <location>
        <begin position="653"/>
        <end position="670"/>
    </location>
</feature>
<feature type="domain" description="IF rod" evidence="5">
    <location>
        <begin position="11"/>
        <end position="323"/>
    </location>
</feature>
<dbReference type="SMART" id="SM01391">
    <property type="entry name" value="Filament"/>
    <property type="match status" value="1"/>
</dbReference>
<evidence type="ECO:0000256" key="1">
    <source>
        <dbReference type="ARBA" id="ARBA00022754"/>
    </source>
</evidence>
<dbReference type="GO" id="GO:0019215">
    <property type="term" value="F:intermediate filament binding"/>
    <property type="evidence" value="ECO:0007669"/>
    <property type="project" value="TreeGrafter"/>
</dbReference>
<feature type="compositionally biased region" description="Basic and acidic residues" evidence="4">
    <location>
        <begin position="456"/>
        <end position="467"/>
    </location>
</feature>
<sequence length="929" mass="106022">MLPLKQTFEPEKRQLQELNCRLAQYLNRTKQLEQENANLMREVHELRQTQSTQRDAQCKAEVSALRRAVEQLSTERSRAEMEREKLWLELQTVQALCSEQTDVCRDVTGELRGREHELNMAHKTNGELQKRLVQLQDECRRLEEEHQRDKHVLRRQVESRTSPSHLLTLQSSRGPLHQAVTVEDVQDVAFGLSEGWVRTFDMYQQKVEEMERAVREDQEHMCELQKEKQAYAIQLEKVRVQAEQQGQRQSRLEQEMVNMQEQFHHDCEEYQRVIEQLQRERDLMAHNMEQKMLEHQQLLQHKMDLGLELAAYRALLEGERINLEESHRRVNQPRERVIEIHTSQPYSPRTSSSFRHQPDFRTSAAASSYRRPPVPKPSSGSLSPGSRIVPISVSRNQSPAARRDMISFTKARAAQSSTKDNPPDAKPGAKIAPFISQSSKVLPETKTMNASTSKKNVFESKEQRKASDNSLTKRQSAEPTGKKVLDTVSVEEMIEKAINKPASSESDGESKVRYHVEKTLEEDGTTKMRIVLESKVEEELDVSKDSDLEELLHQGSKKMSLEDIKDTATASMIQNLLSGMKEGEDLANKSINVEIIEEPVENLSDDEEPEIKKLQTRYQEQASPYFQIEELENVPTKATNDVWKDELGQVEEVSRESDSSFMSQDKEQREYFVSTPDDFSETDEGCGITSYGRFGIVDDLSDERYYQDELLPIRASPDESKYGSGERPSFKEGFPECIIEEEVRVSPIVQESVLEFLREDSLTPKDQLKGALEMLQESVSGPLKEELAYLTKLSRESPDKVAVDVRKVEQSSDDGTMTIVAELNVSQTLEESGLLDESGDLSDEQIMAALRGAGLEKAFQGGAGEGYSIRVSTDEDEHGDICQKDIMEKLMKGETSYSYEVEETAGGITSEIGKQKEKRIVYLESPEEE</sequence>
<feature type="region of interest" description="Disordered" evidence="4">
    <location>
        <begin position="326"/>
        <end position="487"/>
    </location>
</feature>